<name>A0A1Y0Y168_ACEPA</name>
<reference evidence="1 2" key="1">
    <citation type="submission" date="2017-05" db="EMBL/GenBank/DDBJ databases">
        <title>Genome sequence of Acetobacter pasteurianus subsp. pasteurianus strain SRCM101342.</title>
        <authorList>
            <person name="Cho S.H."/>
        </authorList>
    </citation>
    <scope>NUCLEOTIDE SEQUENCE [LARGE SCALE GENOMIC DNA]</scope>
    <source>
        <strain evidence="1 2">SRCM101342</strain>
    </source>
</reference>
<accession>A0A1Y0Y168</accession>
<organism evidence="1 2">
    <name type="scientific">Acetobacter pasteurianus subsp. pasteurianus</name>
    <dbReference type="NCBI Taxonomy" id="481145"/>
    <lineage>
        <taxon>Bacteria</taxon>
        <taxon>Pseudomonadati</taxon>
        <taxon>Pseudomonadota</taxon>
        <taxon>Alphaproteobacteria</taxon>
        <taxon>Acetobacterales</taxon>
        <taxon>Acetobacteraceae</taxon>
        <taxon>Acetobacter</taxon>
    </lineage>
</organism>
<evidence type="ECO:0000313" key="1">
    <source>
        <dbReference type="EMBL" id="ARW48943.1"/>
    </source>
</evidence>
<dbReference type="AlphaFoldDB" id="A0A1Y0Y168"/>
<gene>
    <name evidence="1" type="ORF">S1001342_02652</name>
</gene>
<dbReference type="EMBL" id="CP021509">
    <property type="protein sequence ID" value="ARW48943.1"/>
    <property type="molecule type" value="Genomic_DNA"/>
</dbReference>
<proteinExistence type="predicted"/>
<sequence length="72" mass="7884">MTLEVLYRRVKSSFYSATLSPSYGGGRRFNLCRSHHNTCRVHKSCPVAGTLGAMYVQNPLGSLHILGGLGCR</sequence>
<evidence type="ECO:0000313" key="2">
    <source>
        <dbReference type="Proteomes" id="UP000196205"/>
    </source>
</evidence>
<dbReference type="Proteomes" id="UP000196205">
    <property type="component" value="Chromosome"/>
</dbReference>
<protein>
    <submittedName>
        <fullName evidence="1">Uncharacterized protein</fullName>
    </submittedName>
</protein>